<reference evidence="1" key="1">
    <citation type="journal article" date="2015" name="Nature">
        <title>Complex archaea that bridge the gap between prokaryotes and eukaryotes.</title>
        <authorList>
            <person name="Spang A."/>
            <person name="Saw J.H."/>
            <person name="Jorgensen S.L."/>
            <person name="Zaremba-Niedzwiedzka K."/>
            <person name="Martijn J."/>
            <person name="Lind A.E."/>
            <person name="van Eijk R."/>
            <person name="Schleper C."/>
            <person name="Guy L."/>
            <person name="Ettema T.J."/>
        </authorList>
    </citation>
    <scope>NUCLEOTIDE SEQUENCE</scope>
</reference>
<dbReference type="EMBL" id="LAZR01037436">
    <property type="protein sequence ID" value="KKL22208.1"/>
    <property type="molecule type" value="Genomic_DNA"/>
</dbReference>
<sequence>MLSAMKVGGCIRTPDQKKRLHLVVFGNNLSQPDSL</sequence>
<evidence type="ECO:0000313" key="1">
    <source>
        <dbReference type="EMBL" id="KKL22208.1"/>
    </source>
</evidence>
<dbReference type="AlphaFoldDB" id="A0A0F9EE12"/>
<accession>A0A0F9EE12</accession>
<feature type="non-terminal residue" evidence="1">
    <location>
        <position position="35"/>
    </location>
</feature>
<name>A0A0F9EE12_9ZZZZ</name>
<comment type="caution">
    <text evidence="1">The sequence shown here is derived from an EMBL/GenBank/DDBJ whole genome shotgun (WGS) entry which is preliminary data.</text>
</comment>
<organism evidence="1">
    <name type="scientific">marine sediment metagenome</name>
    <dbReference type="NCBI Taxonomy" id="412755"/>
    <lineage>
        <taxon>unclassified sequences</taxon>
        <taxon>metagenomes</taxon>
        <taxon>ecological metagenomes</taxon>
    </lineage>
</organism>
<gene>
    <name evidence="1" type="ORF">LCGC14_2437720</name>
</gene>
<proteinExistence type="predicted"/>
<protein>
    <submittedName>
        <fullName evidence="1">Uncharacterized protein</fullName>
    </submittedName>
</protein>